<name>A0A319D7L5_9EURO</name>
<protein>
    <submittedName>
        <fullName evidence="2">Uncharacterized protein</fullName>
    </submittedName>
</protein>
<dbReference type="VEuPathDB" id="FungiDB:BO82DRAFT_54634"/>
<feature type="region of interest" description="Disordered" evidence="1">
    <location>
        <begin position="1"/>
        <end position="74"/>
    </location>
</feature>
<dbReference type="RefSeq" id="XP_025497143.1">
    <property type="nucleotide sequence ID" value="XM_025641319.1"/>
</dbReference>
<reference evidence="2 3" key="1">
    <citation type="submission" date="2016-12" db="EMBL/GenBank/DDBJ databases">
        <title>The genomes of Aspergillus section Nigri reveals drivers in fungal speciation.</title>
        <authorList>
            <consortium name="DOE Joint Genome Institute"/>
            <person name="Vesth T.C."/>
            <person name="Nybo J."/>
            <person name="Theobald S."/>
            <person name="Brandl J."/>
            <person name="Frisvad J.C."/>
            <person name="Nielsen K.F."/>
            <person name="Lyhne E.K."/>
            <person name="Kogle M.E."/>
            <person name="Kuo A."/>
            <person name="Riley R."/>
            <person name="Clum A."/>
            <person name="Nolan M."/>
            <person name="Lipzen A."/>
            <person name="Salamov A."/>
            <person name="Henrissat B."/>
            <person name="Wiebenga A."/>
            <person name="De Vries R.P."/>
            <person name="Grigoriev I.V."/>
            <person name="Mortensen U.H."/>
            <person name="Andersen M.R."/>
            <person name="Baker S.E."/>
        </authorList>
    </citation>
    <scope>NUCLEOTIDE SEQUENCE [LARGE SCALE GENOMIC DNA]</scope>
    <source>
        <strain evidence="2 3">CBS 121591</strain>
    </source>
</reference>
<dbReference type="Proteomes" id="UP000248340">
    <property type="component" value="Unassembled WGS sequence"/>
</dbReference>
<feature type="compositionally biased region" description="Basic residues" evidence="1">
    <location>
        <begin position="35"/>
        <end position="46"/>
    </location>
</feature>
<feature type="compositionally biased region" description="Polar residues" evidence="1">
    <location>
        <begin position="1"/>
        <end position="12"/>
    </location>
</feature>
<dbReference type="GeneID" id="37144061"/>
<evidence type="ECO:0000313" key="2">
    <source>
        <dbReference type="EMBL" id="PYH86943.1"/>
    </source>
</evidence>
<organism evidence="2 3">
    <name type="scientific">Aspergillus uvarum CBS 121591</name>
    <dbReference type="NCBI Taxonomy" id="1448315"/>
    <lineage>
        <taxon>Eukaryota</taxon>
        <taxon>Fungi</taxon>
        <taxon>Dikarya</taxon>
        <taxon>Ascomycota</taxon>
        <taxon>Pezizomycotina</taxon>
        <taxon>Eurotiomycetes</taxon>
        <taxon>Eurotiomycetidae</taxon>
        <taxon>Eurotiales</taxon>
        <taxon>Aspergillaceae</taxon>
        <taxon>Aspergillus</taxon>
        <taxon>Aspergillus subgen. Circumdati</taxon>
    </lineage>
</organism>
<gene>
    <name evidence="2" type="ORF">BO82DRAFT_54634</name>
</gene>
<accession>A0A319D7L5</accession>
<sequence length="169" mass="19404">MAGNNSYNGKNDISSRRPGPESCQAKGESSASQKVNKKKKKKKKTKPYYNKASSVPQGQAPSARPPHFPHGDYRLDQEAGKAIKAHHSECQVITLCEDSQERGRRHRSKIFVYDTVARERKHRSMYRKRYVPWETELKEQMATLPRRDNVIQAPKLIRKHSATSSERDT</sequence>
<evidence type="ECO:0000256" key="1">
    <source>
        <dbReference type="SAM" id="MobiDB-lite"/>
    </source>
</evidence>
<dbReference type="EMBL" id="KZ821675">
    <property type="protein sequence ID" value="PYH86943.1"/>
    <property type="molecule type" value="Genomic_DNA"/>
</dbReference>
<keyword evidence="3" id="KW-1185">Reference proteome</keyword>
<dbReference type="OrthoDB" id="10351606at2759"/>
<feature type="region of interest" description="Disordered" evidence="1">
    <location>
        <begin position="145"/>
        <end position="169"/>
    </location>
</feature>
<evidence type="ECO:0000313" key="3">
    <source>
        <dbReference type="Proteomes" id="UP000248340"/>
    </source>
</evidence>
<dbReference type="AlphaFoldDB" id="A0A319D7L5"/>
<proteinExistence type="predicted"/>